<dbReference type="Proteomes" id="UP000077755">
    <property type="component" value="Chromosome 7"/>
</dbReference>
<gene>
    <name evidence="2" type="ORF">DCAR_0729776</name>
</gene>
<reference evidence="2" key="1">
    <citation type="journal article" date="2016" name="Nat. Genet.">
        <title>A high-quality carrot genome assembly provides new insights into carotenoid accumulation and asterid genome evolution.</title>
        <authorList>
            <person name="Iorizzo M."/>
            <person name="Ellison S."/>
            <person name="Senalik D."/>
            <person name="Zeng P."/>
            <person name="Satapoomin P."/>
            <person name="Huang J."/>
            <person name="Bowman M."/>
            <person name="Iovene M."/>
            <person name="Sanseverino W."/>
            <person name="Cavagnaro P."/>
            <person name="Yildiz M."/>
            <person name="Macko-Podgorni A."/>
            <person name="Moranska E."/>
            <person name="Grzebelus E."/>
            <person name="Grzebelus D."/>
            <person name="Ashrafi H."/>
            <person name="Zheng Z."/>
            <person name="Cheng S."/>
            <person name="Spooner D."/>
            <person name="Van Deynze A."/>
            <person name="Simon P."/>
        </authorList>
    </citation>
    <scope>NUCLEOTIDE SEQUENCE</scope>
    <source>
        <tissue evidence="2">Leaf</tissue>
    </source>
</reference>
<evidence type="ECO:0000313" key="3">
    <source>
        <dbReference type="Proteomes" id="UP000077755"/>
    </source>
</evidence>
<organism evidence="2 3">
    <name type="scientific">Daucus carota subsp. sativus</name>
    <name type="common">Carrot</name>
    <dbReference type="NCBI Taxonomy" id="79200"/>
    <lineage>
        <taxon>Eukaryota</taxon>
        <taxon>Viridiplantae</taxon>
        <taxon>Streptophyta</taxon>
        <taxon>Embryophyta</taxon>
        <taxon>Tracheophyta</taxon>
        <taxon>Spermatophyta</taxon>
        <taxon>Magnoliopsida</taxon>
        <taxon>eudicotyledons</taxon>
        <taxon>Gunneridae</taxon>
        <taxon>Pentapetalae</taxon>
        <taxon>asterids</taxon>
        <taxon>campanulids</taxon>
        <taxon>Apiales</taxon>
        <taxon>Apiaceae</taxon>
        <taxon>Apioideae</taxon>
        <taxon>Scandiceae</taxon>
        <taxon>Daucinae</taxon>
        <taxon>Daucus</taxon>
        <taxon>Daucus sect. Daucus</taxon>
    </lineage>
</organism>
<name>A0AAF1B8H3_DAUCS</name>
<protein>
    <submittedName>
        <fullName evidence="2">Uncharacterized protein</fullName>
    </submittedName>
</protein>
<accession>A0AAF1B8H3</accession>
<evidence type="ECO:0000256" key="1">
    <source>
        <dbReference type="SAM" id="MobiDB-lite"/>
    </source>
</evidence>
<dbReference type="PANTHER" id="PTHR36410">
    <property type="entry name" value="EXPRESSED PROTEIN"/>
    <property type="match status" value="1"/>
</dbReference>
<evidence type="ECO:0000313" key="2">
    <source>
        <dbReference type="EMBL" id="WOH10309.1"/>
    </source>
</evidence>
<keyword evidence="3" id="KW-1185">Reference proteome</keyword>
<reference evidence="2" key="2">
    <citation type="submission" date="2022-03" db="EMBL/GenBank/DDBJ databases">
        <title>Draft title - Genomic analysis of global carrot germplasm unveils the trajectory of domestication and the origin of high carotenoid orange carrot.</title>
        <authorList>
            <person name="Iorizzo M."/>
            <person name="Ellison S."/>
            <person name="Senalik D."/>
            <person name="Macko-Podgorni A."/>
            <person name="Grzebelus D."/>
            <person name="Bostan H."/>
            <person name="Rolling W."/>
            <person name="Curaba J."/>
            <person name="Simon P."/>
        </authorList>
    </citation>
    <scope>NUCLEOTIDE SEQUENCE</scope>
    <source>
        <tissue evidence="2">Leaf</tissue>
    </source>
</reference>
<feature type="compositionally biased region" description="Basic and acidic residues" evidence="1">
    <location>
        <begin position="30"/>
        <end position="41"/>
    </location>
</feature>
<sequence length="103" mass="11389">MQSGLVRLIRTQSSFCFVSEIQKAAGIRFNSDKTTTKKGDVMSDTFGEGYSSRSDEEGFGGTNQTVPGSRRQDSNQNSTGYDKSQGSEVKEKEQSRHQTNPQK</sequence>
<proteinExistence type="predicted"/>
<feature type="compositionally biased region" description="Polar residues" evidence="1">
    <location>
        <begin position="74"/>
        <end position="87"/>
    </location>
</feature>
<dbReference type="EMBL" id="CP093349">
    <property type="protein sequence ID" value="WOH10309.1"/>
    <property type="molecule type" value="Genomic_DNA"/>
</dbReference>
<dbReference type="PANTHER" id="PTHR36410:SF1">
    <property type="entry name" value="EXPRESSED PROTEIN"/>
    <property type="match status" value="1"/>
</dbReference>
<feature type="region of interest" description="Disordered" evidence="1">
    <location>
        <begin position="28"/>
        <end position="103"/>
    </location>
</feature>
<dbReference type="AlphaFoldDB" id="A0AAF1B8H3"/>